<dbReference type="AlphaFoldDB" id="A0A2Z6QQC1"/>
<gene>
    <name evidence="4" type="ORF">RCL2_000037300</name>
    <name evidence="3" type="ORF">RclHR1_01340018</name>
</gene>
<evidence type="ECO:0000259" key="2">
    <source>
        <dbReference type="Pfam" id="PF24209"/>
    </source>
</evidence>
<dbReference type="InterPro" id="IPR055854">
    <property type="entry name" value="DUF7431"/>
</dbReference>
<feature type="domain" description="DUF7431" evidence="2">
    <location>
        <begin position="379"/>
        <end position="670"/>
    </location>
</feature>
<name>A0A2Z6QQC1_9GLOM</name>
<evidence type="ECO:0000313" key="4">
    <source>
        <dbReference type="EMBL" id="GES72826.1"/>
    </source>
</evidence>
<dbReference type="Proteomes" id="UP000247702">
    <property type="component" value="Unassembled WGS sequence"/>
</dbReference>
<organism evidence="3 5">
    <name type="scientific">Rhizophagus clarus</name>
    <dbReference type="NCBI Taxonomy" id="94130"/>
    <lineage>
        <taxon>Eukaryota</taxon>
        <taxon>Fungi</taxon>
        <taxon>Fungi incertae sedis</taxon>
        <taxon>Mucoromycota</taxon>
        <taxon>Glomeromycotina</taxon>
        <taxon>Glomeromycetes</taxon>
        <taxon>Glomerales</taxon>
        <taxon>Glomeraceae</taxon>
        <taxon>Rhizophagus</taxon>
    </lineage>
</organism>
<dbReference type="InterPro" id="IPR020864">
    <property type="entry name" value="MACPF"/>
</dbReference>
<sequence>MFTDSDIPVHIKTIRDPPLQSNKVYYLLNVNDKLSDVRKKLKRSKIINDSLDFSRKQGNEFYKTSRDIEERVPLEHIIDKVVNDDNSTDIFLYLTLKKNEENEENEENPKPNWVILNEKCKLDYGCIMSYDGIKRANKQAFIMKDCELTTDIGAKGYKKDQLEFNSKVDWMKKTNLFVNIDDINVDNFANYGLSVGISYLKDENFIEEITSVYKYIELKKALLNFHKYLEPTEEFIKAVNDVILSENPREEFKEIIQEYGQFIPTKVIFGGRVYFEDVKKSSENTMDKSNEASINVRTGGKHNESKKFSKFYSFNRTKFLGGKCFYDKDFDENAEKDWKESLNDRQNWECIEFQNSFSIFRFLSDELCKKLFTAIGKKIIYTSNEDCDYYLHEPGVYRHLELDKIPPHISRILQKKDADCDIFATVINTEDSQNVFFNCQIFNSSESKGKPSIIIHGIQKKFHRCKYKLKVGWMVIGYDTEFSFIHSDASVQLIKNEYNSQDQHEFDSIKLQTEYDLMTLMTKNIPFFGIPRLNDLNSSNNTLVIGHNFYNAQLDARSNFRVDTFSYCSKTNCYAKLPKFIFCTLIILNNSTSITYELLPFEFNKLNMIFGNKPYIDLKGKFTSKSTDSLNPKCVSLILSKDNNYIPIYLNQNKDQINIEYVKCRCNKTCFICKDEISKVSAGEDNAICMVCSLSETTLASSSVSDSLI</sequence>
<dbReference type="EMBL" id="BEXD01000380">
    <property type="protein sequence ID" value="GBB86951.1"/>
    <property type="molecule type" value="Genomic_DNA"/>
</dbReference>
<feature type="domain" description="MACPF" evidence="1">
    <location>
        <begin position="223"/>
        <end position="373"/>
    </location>
</feature>
<dbReference type="Pfam" id="PF01823">
    <property type="entry name" value="MACPF"/>
    <property type="match status" value="1"/>
</dbReference>
<dbReference type="Pfam" id="PF24209">
    <property type="entry name" value="DUF7431"/>
    <property type="match status" value="1"/>
</dbReference>
<evidence type="ECO:0000313" key="3">
    <source>
        <dbReference type="EMBL" id="GBB86951.1"/>
    </source>
</evidence>
<dbReference type="STRING" id="94130.A0A2Z6QQC1"/>
<proteinExistence type="predicted"/>
<evidence type="ECO:0000313" key="5">
    <source>
        <dbReference type="Proteomes" id="UP000247702"/>
    </source>
</evidence>
<reference evidence="3 5" key="1">
    <citation type="submission" date="2017-11" db="EMBL/GenBank/DDBJ databases">
        <title>The genome of Rhizophagus clarus HR1 reveals common genetic basis of auxotrophy among arbuscular mycorrhizal fungi.</title>
        <authorList>
            <person name="Kobayashi Y."/>
        </authorList>
    </citation>
    <scope>NUCLEOTIDE SEQUENCE [LARGE SCALE GENOMIC DNA]</scope>
    <source>
        <strain evidence="3 5">HR1</strain>
    </source>
</reference>
<evidence type="ECO:0000259" key="1">
    <source>
        <dbReference type="Pfam" id="PF01823"/>
    </source>
</evidence>
<reference evidence="4" key="2">
    <citation type="submission" date="2019-10" db="EMBL/GenBank/DDBJ databases">
        <title>Conservation and host-specific expression of non-tandemly repeated heterogenous ribosome RNA gene in arbuscular mycorrhizal fungi.</title>
        <authorList>
            <person name="Maeda T."/>
            <person name="Kobayashi Y."/>
            <person name="Nakagawa T."/>
            <person name="Ezawa T."/>
            <person name="Yamaguchi K."/>
            <person name="Bino T."/>
            <person name="Nishimoto Y."/>
            <person name="Shigenobu S."/>
            <person name="Kawaguchi M."/>
        </authorList>
    </citation>
    <scope>NUCLEOTIDE SEQUENCE</scope>
    <source>
        <strain evidence="4">HR1</strain>
    </source>
</reference>
<keyword evidence="5" id="KW-1185">Reference proteome</keyword>
<accession>A0A2Z6QQC1</accession>
<dbReference type="EMBL" id="BLAL01000004">
    <property type="protein sequence ID" value="GES72826.1"/>
    <property type="molecule type" value="Genomic_DNA"/>
</dbReference>
<comment type="caution">
    <text evidence="3">The sequence shown here is derived from an EMBL/GenBank/DDBJ whole genome shotgun (WGS) entry which is preliminary data.</text>
</comment>
<protein>
    <submittedName>
        <fullName evidence="3">Uncharacterized protein</fullName>
    </submittedName>
</protein>
<dbReference type="OrthoDB" id="2387130at2759"/>
<dbReference type="Proteomes" id="UP000615446">
    <property type="component" value="Unassembled WGS sequence"/>
</dbReference>